<name>A0A2W4CBI5_9HYPH</name>
<dbReference type="OrthoDB" id="8366471at2"/>
<sequence length="218" mass="25165">MVRIQGKYNRRDAEQRFSCVYEAVSGDRCIYCGMPNNGKFDHQPPVYALHRFSAGALVTKRQIREQFGTCQLVPCCTICNMGLGAYIGCDINDRRREIADWFLPDNRYPGDKLILVMGYGPIKLHFKYRQTQSIYSFPAVGRAIYISALTGLMKDRYKSFDDFPDWLIEAQRELNQWLHAAPKRSGQHFLEMARLESYRLVPSARSDPRGQFSNMDAN</sequence>
<dbReference type="EMBL" id="PCDP01000053">
    <property type="protein sequence ID" value="PZM10181.1"/>
    <property type="molecule type" value="Genomic_DNA"/>
</dbReference>
<comment type="caution">
    <text evidence="1">The sequence shown here is derived from an EMBL/GenBank/DDBJ whole genome shotgun (WGS) entry which is preliminary data.</text>
</comment>
<keyword evidence="2" id="KW-1185">Reference proteome</keyword>
<evidence type="ECO:0000313" key="1">
    <source>
        <dbReference type="EMBL" id="PZM10181.1"/>
    </source>
</evidence>
<organism evidence="1 2">
    <name type="scientific">Rhizobium tubonense</name>
    <dbReference type="NCBI Taxonomy" id="484088"/>
    <lineage>
        <taxon>Bacteria</taxon>
        <taxon>Pseudomonadati</taxon>
        <taxon>Pseudomonadota</taxon>
        <taxon>Alphaproteobacteria</taxon>
        <taxon>Hyphomicrobiales</taxon>
        <taxon>Rhizobiaceae</taxon>
        <taxon>Rhizobium/Agrobacterium group</taxon>
        <taxon>Rhizobium</taxon>
    </lineage>
</organism>
<protein>
    <submittedName>
        <fullName evidence="1">Uncharacterized protein</fullName>
    </submittedName>
</protein>
<reference evidence="1 2" key="1">
    <citation type="journal article" date="2018" name="Sci. Rep.">
        <title>Rhizobium tumorigenes sp. nov., a novel plant tumorigenic bacterium isolated from cane gall tumors on thornless blackberry.</title>
        <authorList>
            <person name="Kuzmanovi N."/>
            <person name="Smalla K."/>
            <person name="Gronow S."/>
            <person name="PuBawska J."/>
        </authorList>
    </citation>
    <scope>NUCLEOTIDE SEQUENCE [LARGE SCALE GENOMIC DNA]</scope>
    <source>
        <strain evidence="1 2">CCBAU 85046</strain>
    </source>
</reference>
<evidence type="ECO:0000313" key="2">
    <source>
        <dbReference type="Proteomes" id="UP000248925"/>
    </source>
</evidence>
<dbReference type="RefSeq" id="WP_111162717.1">
    <property type="nucleotide sequence ID" value="NZ_PCDP01000053.1"/>
</dbReference>
<proteinExistence type="predicted"/>
<gene>
    <name evidence="1" type="ORF">CPY51_23770</name>
</gene>
<accession>A0A2W4CBI5</accession>
<dbReference type="AlphaFoldDB" id="A0A2W4CBI5"/>
<dbReference type="Proteomes" id="UP000248925">
    <property type="component" value="Unassembled WGS sequence"/>
</dbReference>